<gene>
    <name evidence="1" type="ORF">Bm1_06835</name>
</gene>
<proteinExistence type="predicted"/>
<dbReference type="EMBL" id="DS237737">
    <property type="protein sequence ID" value="EDP38317.1"/>
    <property type="molecule type" value="Genomic_DNA"/>
</dbReference>
<evidence type="ECO:0000313" key="1">
    <source>
        <dbReference type="EMBL" id="EDP38317.1"/>
    </source>
</evidence>
<organism evidence="1">
    <name type="scientific">Brugia malayi</name>
    <name type="common">Filarial nematode worm</name>
    <dbReference type="NCBI Taxonomy" id="6279"/>
    <lineage>
        <taxon>Eukaryota</taxon>
        <taxon>Metazoa</taxon>
        <taxon>Ecdysozoa</taxon>
        <taxon>Nematoda</taxon>
        <taxon>Chromadorea</taxon>
        <taxon>Rhabditida</taxon>
        <taxon>Spirurina</taxon>
        <taxon>Spiruromorpha</taxon>
        <taxon>Filarioidea</taxon>
        <taxon>Onchocercidae</taxon>
        <taxon>Brugia</taxon>
    </lineage>
</organism>
<feature type="non-terminal residue" evidence="1">
    <location>
        <position position="1"/>
    </location>
</feature>
<protein>
    <submittedName>
        <fullName evidence="1">Uncharacterized protein</fullName>
    </submittedName>
</protein>
<dbReference type="AlphaFoldDB" id="A8NPA1"/>
<name>A8NPA1_BRUMA</name>
<accession>A8NPA1</accession>
<sequence length="35" mass="3870">INSEKDAVNSLCSTQEIDNALNATQHLLLLKVFNI</sequence>
<reference evidence="1" key="1">
    <citation type="journal article" date="2007" name="Science">
        <title>Draft genome of the filarial nematode parasite Brugia malayi.</title>
        <authorList>
            <person name="Ghedin E."/>
            <person name="Wang S."/>
            <person name="Spiro D."/>
            <person name="Caler E."/>
            <person name="Zhao Q."/>
            <person name="Crabtree J."/>
            <person name="Allen J.E."/>
            <person name="Delcher A.L."/>
            <person name="Guiliano D.B."/>
            <person name="Miranda-Saavedra D."/>
            <person name="Angiuoli S.V."/>
            <person name="Creasy T."/>
            <person name="Amedeo P."/>
            <person name="Haas B."/>
            <person name="El-Sayed N.M."/>
            <person name="Wortman J.R."/>
            <person name="Feldblyum T."/>
            <person name="Tallon L."/>
            <person name="Schatz M."/>
            <person name="Shumway M."/>
            <person name="Koo H."/>
            <person name="Salzberg S.L."/>
            <person name="Schobel S."/>
            <person name="Pertea M."/>
            <person name="Pop M."/>
            <person name="White O."/>
            <person name="Barton G.J."/>
            <person name="Carlow C.K."/>
            <person name="Crawford M.J."/>
            <person name="Daub J."/>
            <person name="Dimmic M.W."/>
            <person name="Estes C.F."/>
            <person name="Foster J.M."/>
            <person name="Ganatra M."/>
            <person name="Gregory W.F."/>
            <person name="Johnson N.M."/>
            <person name="Jin J."/>
            <person name="Komuniecki R."/>
            <person name="Korf I."/>
            <person name="Kumar S."/>
            <person name="Laney S."/>
            <person name="Li B.W."/>
            <person name="Li W."/>
            <person name="Lindblom T.H."/>
            <person name="Lustigman S."/>
            <person name="Ma D."/>
            <person name="Maina C.V."/>
            <person name="Martin D.M."/>
            <person name="McCarter J.P."/>
            <person name="McReynolds L."/>
            <person name="Mitreva M."/>
            <person name="Nutman T.B."/>
            <person name="Parkinson J."/>
            <person name="Peregrin-Alvarez J.M."/>
            <person name="Poole C."/>
            <person name="Ren Q."/>
            <person name="Saunders L."/>
            <person name="Sluder A.E."/>
            <person name="Smith K."/>
            <person name="Stanke M."/>
            <person name="Unnasch T.R."/>
            <person name="Ware J."/>
            <person name="Wei A.D."/>
            <person name="Weil G."/>
            <person name="Williams D.J."/>
            <person name="Zhang Y."/>
            <person name="Williams S.A."/>
            <person name="Fraser-Liggett C."/>
            <person name="Slatko B."/>
            <person name="Blaxter M.L."/>
            <person name="Scott A.L."/>
        </authorList>
    </citation>
    <scope>NUCLEOTIDE SEQUENCE [LARGE SCALE GENOMIC DNA]</scope>
</reference>